<protein>
    <recommendedName>
        <fullName evidence="1">DUF4384 domain-containing protein</fullName>
    </recommendedName>
</protein>
<proteinExistence type="predicted"/>
<dbReference type="EMBL" id="ATBP01000749">
    <property type="protein sequence ID" value="ETR69065.1"/>
    <property type="molecule type" value="Genomic_DNA"/>
</dbReference>
<dbReference type="PANTHER" id="PTHR36194:SF1">
    <property type="entry name" value="S-LAYER-LIKE PROTEIN"/>
    <property type="match status" value="1"/>
</dbReference>
<evidence type="ECO:0000313" key="3">
    <source>
        <dbReference type="Proteomes" id="UP000189670"/>
    </source>
</evidence>
<accession>A0A1V1P2V2</accession>
<sequence>MNSAQFTGNQPDYETKQKAKDRAIQDLSYSLSVSIQSYFEEHLSEYADDQVKSSLMLSSRLVLDGIQEKEVWTDCNQHAYWMLVSIDKQKADKQVREQSFINQVLDRLKHRQDEIKKGIQTIAELSDQRMKRIEGYFDHINQLSVTMDQKLADAGKQSSENYKKLFQHINTMSKQLNQVHQQKDHRLQKIMDQQELLMNHLTTVSSKIQSDYLLSLVSDDIDRNDPFFKVQIRPSKGQGADYYAGERITFTVSANRNCYIKVMYIQSTNEETLLLPNVYDRNNYVKAGQTVIVGKLGELMILAPFGQDTITVVASEAPFTDLDEQLNIAARSKQHYLTRSLSTPSQAVRTRAVGVGMPLNTVNQLATDTCMIVSHSK</sequence>
<dbReference type="PANTHER" id="PTHR36194">
    <property type="entry name" value="S-LAYER-LIKE PROTEIN"/>
    <property type="match status" value="1"/>
</dbReference>
<dbReference type="AlphaFoldDB" id="A0A1V1P2V2"/>
<evidence type="ECO:0000313" key="2">
    <source>
        <dbReference type="EMBL" id="ETR69065.1"/>
    </source>
</evidence>
<dbReference type="Pfam" id="PF14326">
    <property type="entry name" value="DUF4384"/>
    <property type="match status" value="1"/>
</dbReference>
<feature type="domain" description="DUF4384" evidence="1">
    <location>
        <begin position="242"/>
        <end position="318"/>
    </location>
</feature>
<dbReference type="InterPro" id="IPR025493">
    <property type="entry name" value="DUF4384"/>
</dbReference>
<comment type="caution">
    <text evidence="2">The sequence shown here is derived from an EMBL/GenBank/DDBJ whole genome shotgun (WGS) entry which is preliminary data.</text>
</comment>
<gene>
    <name evidence="2" type="ORF">OMM_04183</name>
</gene>
<dbReference type="Proteomes" id="UP000189670">
    <property type="component" value="Unassembled WGS sequence"/>
</dbReference>
<name>A0A1V1P2V2_9BACT</name>
<organism evidence="2 3">
    <name type="scientific">Candidatus Magnetoglobus multicellularis str. Araruama</name>
    <dbReference type="NCBI Taxonomy" id="890399"/>
    <lineage>
        <taxon>Bacteria</taxon>
        <taxon>Pseudomonadati</taxon>
        <taxon>Thermodesulfobacteriota</taxon>
        <taxon>Desulfobacteria</taxon>
        <taxon>Desulfobacterales</taxon>
        <taxon>Desulfobacteraceae</taxon>
        <taxon>Candidatus Magnetoglobus</taxon>
    </lineage>
</organism>
<reference evidence="3" key="1">
    <citation type="submission" date="2012-11" db="EMBL/GenBank/DDBJ databases">
        <authorList>
            <person name="Lucero-Rivera Y.E."/>
            <person name="Tovar-Ramirez D."/>
        </authorList>
    </citation>
    <scope>NUCLEOTIDE SEQUENCE [LARGE SCALE GENOMIC DNA]</scope>
    <source>
        <strain evidence="3">Araruama</strain>
    </source>
</reference>
<evidence type="ECO:0000259" key="1">
    <source>
        <dbReference type="Pfam" id="PF14326"/>
    </source>
</evidence>